<dbReference type="EMBL" id="CP011267">
    <property type="protein sequence ID" value="AKG91378.1"/>
    <property type="molecule type" value="Genomic_DNA"/>
</dbReference>
<dbReference type="PANTHER" id="PTHR43252">
    <property type="entry name" value="TRANSCRIPTIONAL REGULATOR YQJI"/>
    <property type="match status" value="1"/>
</dbReference>
<feature type="domain" description="Transcription regulator PadR N-terminal" evidence="1">
    <location>
        <begin position="12"/>
        <end position="79"/>
    </location>
</feature>
<accession>A0A0F7IEH6</accession>
<dbReference type="AlphaFoldDB" id="A0A0F7IEH6"/>
<dbReference type="OrthoDB" id="56053at2157"/>
<dbReference type="RefSeq" id="WP_052747796.1">
    <property type="nucleotide sequence ID" value="NZ_CP011267.1"/>
</dbReference>
<protein>
    <submittedName>
        <fullName evidence="2">Transcriptional regulator, PadR family</fullName>
    </submittedName>
</protein>
<dbReference type="InParanoid" id="A0A0F7IEH6"/>
<dbReference type="KEGG" id="gah:GAH_01320"/>
<dbReference type="Pfam" id="PF03551">
    <property type="entry name" value="PadR"/>
    <property type="match status" value="1"/>
</dbReference>
<organism evidence="2 3">
    <name type="scientific">Geoglobus ahangari</name>
    <dbReference type="NCBI Taxonomy" id="113653"/>
    <lineage>
        <taxon>Archaea</taxon>
        <taxon>Methanobacteriati</taxon>
        <taxon>Methanobacteriota</taxon>
        <taxon>Archaeoglobi</taxon>
        <taxon>Archaeoglobales</taxon>
        <taxon>Archaeoglobaceae</taxon>
        <taxon>Geoglobus</taxon>
    </lineage>
</organism>
<name>A0A0F7IEH6_9EURY</name>
<dbReference type="InterPro" id="IPR005149">
    <property type="entry name" value="Tscrpt_reg_PadR_N"/>
</dbReference>
<dbReference type="PANTHER" id="PTHR43252:SF5">
    <property type="entry name" value="TRANSCRIPTIONAL REGULATOR, PADR-LIKE FAMILY"/>
    <property type="match status" value="1"/>
</dbReference>
<evidence type="ECO:0000259" key="1">
    <source>
        <dbReference type="Pfam" id="PF03551"/>
    </source>
</evidence>
<dbReference type="InterPro" id="IPR036390">
    <property type="entry name" value="WH_DNA-bd_sf"/>
</dbReference>
<evidence type="ECO:0000313" key="3">
    <source>
        <dbReference type="Proteomes" id="UP000034723"/>
    </source>
</evidence>
<keyword evidence="3" id="KW-1185">Reference proteome</keyword>
<dbReference type="PATRIC" id="fig|113653.22.peg.1305"/>
<dbReference type="STRING" id="113653.GAH_01320"/>
<dbReference type="SUPFAM" id="SSF46785">
    <property type="entry name" value="Winged helix' DNA-binding domain"/>
    <property type="match status" value="1"/>
</dbReference>
<dbReference type="Proteomes" id="UP000034723">
    <property type="component" value="Chromosome"/>
</dbReference>
<dbReference type="InterPro" id="IPR036388">
    <property type="entry name" value="WH-like_DNA-bd_sf"/>
</dbReference>
<sequence>MTHLKGILKILILKELEKESLSGLELIDRIEKKTAKRPSPGSVYPLLKELQSAGFLEVRAVGKSKVYSLSELGRRALTEYAEKEMQALLTKLGVLKEWGILSEDEYDNLTEFMKMKRENFLRLFELRNWVKFVVMLSRAAAESRERAEKMLEKAIECISEEVGE</sequence>
<dbReference type="HOGENOM" id="CLU_063440_1_3_2"/>
<evidence type="ECO:0000313" key="2">
    <source>
        <dbReference type="EMBL" id="AKG91378.1"/>
    </source>
</evidence>
<dbReference type="Gene3D" id="1.10.10.10">
    <property type="entry name" value="Winged helix-like DNA-binding domain superfamily/Winged helix DNA-binding domain"/>
    <property type="match status" value="1"/>
</dbReference>
<proteinExistence type="predicted"/>
<gene>
    <name evidence="2" type="ORF">GAH_01320</name>
</gene>
<dbReference type="GeneID" id="25419510"/>
<reference evidence="2 3" key="1">
    <citation type="submission" date="2015-04" db="EMBL/GenBank/DDBJ databases">
        <title>The complete genome sequence of the hyperthermophilic, obligate iron-reducing archaeon Geoglobus ahangari strain 234T.</title>
        <authorList>
            <person name="Manzella M.P."/>
            <person name="Holmes D.E."/>
            <person name="Rocheleau J.M."/>
            <person name="Chung A."/>
            <person name="Reguera G."/>
            <person name="Kashefi K."/>
        </authorList>
    </citation>
    <scope>NUCLEOTIDE SEQUENCE [LARGE SCALE GENOMIC DNA]</scope>
    <source>
        <strain evidence="2 3">234</strain>
    </source>
</reference>